<evidence type="ECO:0000256" key="6">
    <source>
        <dbReference type="ARBA" id="ARBA00022741"/>
    </source>
</evidence>
<feature type="binding site" evidence="14">
    <location>
        <begin position="507"/>
        <end position="514"/>
    </location>
    <ligand>
        <name>ATP</name>
        <dbReference type="ChEBI" id="CHEBI:30616"/>
    </ligand>
</feature>
<evidence type="ECO:0000256" key="4">
    <source>
        <dbReference type="ARBA" id="ARBA00022618"/>
    </source>
</evidence>
<dbReference type="Pfam" id="PF13491">
    <property type="entry name" value="FtsK_4TM"/>
    <property type="match status" value="1"/>
</dbReference>
<dbReference type="InterPro" id="IPR036390">
    <property type="entry name" value="WH_DNA-bd_sf"/>
</dbReference>
<dbReference type="GO" id="GO:0003677">
    <property type="term" value="F:DNA binding"/>
    <property type="evidence" value="ECO:0007669"/>
    <property type="project" value="UniProtKB-KW"/>
</dbReference>
<feature type="compositionally biased region" description="Low complexity" evidence="15">
    <location>
        <begin position="845"/>
        <end position="858"/>
    </location>
</feature>
<dbReference type="Pfam" id="PF17854">
    <property type="entry name" value="FtsK_alpha"/>
    <property type="match status" value="1"/>
</dbReference>
<name>A0A368KY88_9BACT</name>
<evidence type="ECO:0000256" key="10">
    <source>
        <dbReference type="ARBA" id="ARBA00023125"/>
    </source>
</evidence>
<dbReference type="SUPFAM" id="SSF52540">
    <property type="entry name" value="P-loop containing nucleoside triphosphate hydrolases"/>
    <property type="match status" value="1"/>
</dbReference>
<feature type="region of interest" description="Disordered" evidence="15">
    <location>
        <begin position="260"/>
        <end position="353"/>
    </location>
</feature>
<dbReference type="Pfam" id="PF09397">
    <property type="entry name" value="FtsK_gamma"/>
    <property type="match status" value="1"/>
</dbReference>
<sequence>MFEERSIQRDIFAIGLSALTIFLALSLLSYRAEDAIGELPAPLSNFYQPDQVIYPQPQVVHNLCGGIGALVADFLLVSLGIGAYFAVISLGTLDVVLLLRREITSPAVRLLGWLATLAGITTLVTIIAPSASPGPISGSGGKIGLVGQQFLSEHFATTGSVILCLTVIACGLLLCTEYELVRITVWGVSKAKEKTQAGAAAWKSRRERLAEEKRAKLRAEFGLDGEEGEVEEDTVVDEKGVRIKIGGRQVKTDVDEEITFEDGEKVLSGEEEADEEEGEEEEAEEEIDEEVEEELDEEEIDDEVPITRVDKPEDASSLSVKSRKSKKQQQDDDRKSVMSELDSAADGRANPKNYELPPIELLIESDDFSFDEQEREVRQKAKVLEKTFLNFGFNVKVVEIETGPVIAQYEVELEAGLRLSKITGLADDLAIALRVPSVRIVAPIPGKNTVGIEVPNEERQMVRLREVMEEASGRMNKMKIPIFLGKDVSGNSLAVDLAAMPHLLIAGRTGTGKSVCLNALITSILMTRRPDEVRMLMIDPKMVELSCYRTLPHLMHPVVTDMKKAEAILAWAVEKMEERYQLLAQVGVRHLSAFNTLGEEEIWDRMGCEDEGERNNVATHLPYIVIVADEIADMMMTAGKEVEQHIIRLAQKSRAVGIHLILATQKPTVDVITGLIKSNLPARISFQVASRTDSRVVLDEMGADKLLGNGDMLFLWPGTSTLMRGQGTYLSDEEINRVVEFVSTGEQDFVKELVQLKVEDGATADPAKMKKRDELYEAAVDVIVAEQRGSVSLLQRALGVGYGRGARLIDFMAEDGIVGPYNGSQAREVVITPEEWELMKSGQSAPTEVEPEPVAAAPKAKRSNKIRPHVPEEEEEEEEIDEEIEEEYEEEEYEEEVGEEEYEEDEEAEYEEEEYEEDDDDEYLEESA</sequence>
<evidence type="ECO:0000313" key="18">
    <source>
        <dbReference type="EMBL" id="RCS54202.1"/>
    </source>
</evidence>
<comment type="subcellular location">
    <subcellularLocation>
        <location evidence="1">Cell membrane</location>
        <topology evidence="1">Multi-pass membrane protein</topology>
    </subcellularLocation>
</comment>
<dbReference type="InterPro" id="IPR036388">
    <property type="entry name" value="WH-like_DNA-bd_sf"/>
</dbReference>
<feature type="transmembrane region" description="Helical" evidence="16">
    <location>
        <begin position="12"/>
        <end position="30"/>
    </location>
</feature>
<dbReference type="GO" id="GO:0007059">
    <property type="term" value="P:chromosome segregation"/>
    <property type="evidence" value="ECO:0007669"/>
    <property type="project" value="UniProtKB-KW"/>
</dbReference>
<accession>A0A368KY88</accession>
<reference evidence="18 19" key="1">
    <citation type="submission" date="2018-07" db="EMBL/GenBank/DDBJ databases">
        <title>Comparative genomes isolates from brazilian mangrove.</title>
        <authorList>
            <person name="De Araujo J.E."/>
            <person name="Taketani R.G."/>
            <person name="Silva M.C.P."/>
            <person name="Lourenco M.V."/>
            <person name="Oliveira V.M."/>
            <person name="Andreote F.D."/>
        </authorList>
    </citation>
    <scope>NUCLEOTIDE SEQUENCE [LARGE SCALE GENOMIC DNA]</scope>
    <source>
        <strain evidence="18 19">HEX PRIS-MGV</strain>
    </source>
</reference>
<dbReference type="SMART" id="SM00382">
    <property type="entry name" value="AAA"/>
    <property type="match status" value="1"/>
</dbReference>
<evidence type="ECO:0000256" key="1">
    <source>
        <dbReference type="ARBA" id="ARBA00004651"/>
    </source>
</evidence>
<dbReference type="Proteomes" id="UP000253562">
    <property type="component" value="Unassembled WGS sequence"/>
</dbReference>
<evidence type="ECO:0000256" key="9">
    <source>
        <dbReference type="ARBA" id="ARBA00022989"/>
    </source>
</evidence>
<keyword evidence="4" id="KW-0132">Cell division</keyword>
<feature type="region of interest" description="Disordered" evidence="15">
    <location>
        <begin position="838"/>
        <end position="928"/>
    </location>
</feature>
<dbReference type="AlphaFoldDB" id="A0A368KY88"/>
<dbReference type="GO" id="GO:0005886">
    <property type="term" value="C:plasma membrane"/>
    <property type="evidence" value="ECO:0007669"/>
    <property type="project" value="UniProtKB-SubCell"/>
</dbReference>
<keyword evidence="6 14" id="KW-0547">Nucleotide-binding</keyword>
<dbReference type="PANTHER" id="PTHR22683">
    <property type="entry name" value="SPORULATION PROTEIN RELATED"/>
    <property type="match status" value="1"/>
</dbReference>
<dbReference type="RefSeq" id="WP_114367268.1">
    <property type="nucleotide sequence ID" value="NZ_QPEX01000010.1"/>
</dbReference>
<dbReference type="Gene3D" id="3.30.980.40">
    <property type="match status" value="1"/>
</dbReference>
<protein>
    <submittedName>
        <fullName evidence="18">DNA translocase FtsK</fullName>
    </submittedName>
</protein>
<dbReference type="InterPro" id="IPR027417">
    <property type="entry name" value="P-loop_NTPase"/>
</dbReference>
<dbReference type="SMART" id="SM00843">
    <property type="entry name" value="Ftsk_gamma"/>
    <property type="match status" value="1"/>
</dbReference>
<dbReference type="SUPFAM" id="SSF46785">
    <property type="entry name" value="Winged helix' DNA-binding domain"/>
    <property type="match status" value="1"/>
</dbReference>
<dbReference type="InterPro" id="IPR025199">
    <property type="entry name" value="FtsK_4TM"/>
</dbReference>
<evidence type="ECO:0000256" key="13">
    <source>
        <dbReference type="ARBA" id="ARBA00025923"/>
    </source>
</evidence>
<evidence type="ECO:0000256" key="5">
    <source>
        <dbReference type="ARBA" id="ARBA00022692"/>
    </source>
</evidence>
<proteinExistence type="inferred from homology"/>
<dbReference type="InterPro" id="IPR041027">
    <property type="entry name" value="FtsK_alpha"/>
</dbReference>
<evidence type="ECO:0000256" key="2">
    <source>
        <dbReference type="ARBA" id="ARBA00006474"/>
    </source>
</evidence>
<evidence type="ECO:0000256" key="15">
    <source>
        <dbReference type="SAM" id="MobiDB-lite"/>
    </source>
</evidence>
<feature type="compositionally biased region" description="Basic residues" evidence="15">
    <location>
        <begin position="859"/>
        <end position="868"/>
    </location>
</feature>
<feature type="compositionally biased region" description="Basic and acidic residues" evidence="15">
    <location>
        <begin position="328"/>
        <end position="337"/>
    </location>
</feature>
<evidence type="ECO:0000256" key="12">
    <source>
        <dbReference type="ARBA" id="ARBA00023306"/>
    </source>
</evidence>
<dbReference type="Gene3D" id="1.10.10.10">
    <property type="entry name" value="Winged helix-like DNA-binding domain superfamily/Winged helix DNA-binding domain"/>
    <property type="match status" value="1"/>
</dbReference>
<feature type="domain" description="FtsK" evidence="17">
    <location>
        <begin position="490"/>
        <end position="695"/>
    </location>
</feature>
<dbReference type="InterPro" id="IPR002543">
    <property type="entry name" value="FtsK_dom"/>
</dbReference>
<keyword evidence="5 16" id="KW-0812">Transmembrane</keyword>
<keyword evidence="10" id="KW-0238">DNA-binding</keyword>
<gene>
    <name evidence="18" type="ORF">DTL42_03375</name>
</gene>
<feature type="compositionally biased region" description="Acidic residues" evidence="15">
    <location>
        <begin position="269"/>
        <end position="304"/>
    </location>
</feature>
<dbReference type="OrthoDB" id="9807790at2"/>
<evidence type="ECO:0000256" key="16">
    <source>
        <dbReference type="SAM" id="Phobius"/>
    </source>
</evidence>
<dbReference type="InterPro" id="IPR003593">
    <property type="entry name" value="AAA+_ATPase"/>
</dbReference>
<feature type="compositionally biased region" description="Acidic residues" evidence="15">
    <location>
        <begin position="872"/>
        <end position="928"/>
    </location>
</feature>
<keyword evidence="7" id="KW-0159">Chromosome partition</keyword>
<dbReference type="Pfam" id="PF01580">
    <property type="entry name" value="FtsK_SpoIIIE"/>
    <property type="match status" value="1"/>
</dbReference>
<evidence type="ECO:0000256" key="14">
    <source>
        <dbReference type="PROSITE-ProRule" id="PRU00289"/>
    </source>
</evidence>
<evidence type="ECO:0000313" key="19">
    <source>
        <dbReference type="Proteomes" id="UP000253562"/>
    </source>
</evidence>
<comment type="subunit">
    <text evidence="13">Homohexamer. Forms a ring that surrounds DNA.</text>
</comment>
<dbReference type="GO" id="GO:0051301">
    <property type="term" value="P:cell division"/>
    <property type="evidence" value="ECO:0007669"/>
    <property type="project" value="UniProtKB-KW"/>
</dbReference>
<dbReference type="PROSITE" id="PS50901">
    <property type="entry name" value="FTSK"/>
    <property type="match status" value="1"/>
</dbReference>
<evidence type="ECO:0000256" key="11">
    <source>
        <dbReference type="ARBA" id="ARBA00023136"/>
    </source>
</evidence>
<evidence type="ECO:0000256" key="7">
    <source>
        <dbReference type="ARBA" id="ARBA00022829"/>
    </source>
</evidence>
<organism evidence="18 19">
    <name type="scientific">Bremerella cremea</name>
    <dbReference type="NCBI Taxonomy" id="1031537"/>
    <lineage>
        <taxon>Bacteria</taxon>
        <taxon>Pseudomonadati</taxon>
        <taxon>Planctomycetota</taxon>
        <taxon>Planctomycetia</taxon>
        <taxon>Pirellulales</taxon>
        <taxon>Pirellulaceae</taxon>
        <taxon>Bremerella</taxon>
    </lineage>
</organism>
<comment type="caution">
    <text evidence="18">The sequence shown here is derived from an EMBL/GenBank/DDBJ whole genome shotgun (WGS) entry which is preliminary data.</text>
</comment>
<keyword evidence="8 14" id="KW-0067">ATP-binding</keyword>
<dbReference type="EMBL" id="QPEX01000010">
    <property type="protein sequence ID" value="RCS54202.1"/>
    <property type="molecule type" value="Genomic_DNA"/>
</dbReference>
<dbReference type="Gene3D" id="3.40.50.300">
    <property type="entry name" value="P-loop containing nucleotide triphosphate hydrolases"/>
    <property type="match status" value="1"/>
</dbReference>
<feature type="transmembrane region" description="Helical" evidence="16">
    <location>
        <begin position="111"/>
        <end position="131"/>
    </location>
</feature>
<dbReference type="InterPro" id="IPR050206">
    <property type="entry name" value="FtsK/SpoIIIE/SftA"/>
</dbReference>
<evidence type="ECO:0000256" key="3">
    <source>
        <dbReference type="ARBA" id="ARBA00022475"/>
    </source>
</evidence>
<dbReference type="InterPro" id="IPR018541">
    <property type="entry name" value="Ftsk_gamma"/>
</dbReference>
<dbReference type="PANTHER" id="PTHR22683:SF41">
    <property type="entry name" value="DNA TRANSLOCASE FTSK"/>
    <property type="match status" value="1"/>
</dbReference>
<keyword evidence="11 16" id="KW-0472">Membrane</keyword>
<evidence type="ECO:0000256" key="8">
    <source>
        <dbReference type="ARBA" id="ARBA00022840"/>
    </source>
</evidence>
<dbReference type="GO" id="GO:0005524">
    <property type="term" value="F:ATP binding"/>
    <property type="evidence" value="ECO:0007669"/>
    <property type="project" value="UniProtKB-UniRule"/>
</dbReference>
<comment type="similarity">
    <text evidence="2">Belongs to the FtsK/SpoIIIE/SftA family.</text>
</comment>
<keyword evidence="3" id="KW-1003">Cell membrane</keyword>
<keyword evidence="9 16" id="KW-1133">Transmembrane helix</keyword>
<feature type="transmembrane region" description="Helical" evidence="16">
    <location>
        <begin position="75"/>
        <end position="99"/>
    </location>
</feature>
<evidence type="ECO:0000259" key="17">
    <source>
        <dbReference type="PROSITE" id="PS50901"/>
    </source>
</evidence>
<keyword evidence="12" id="KW-0131">Cell cycle</keyword>